<reference evidence="2" key="1">
    <citation type="journal article" date="2022" name="bioRxiv">
        <title>Sequencing and chromosome-scale assembly of the giantPleurodeles waltlgenome.</title>
        <authorList>
            <person name="Brown T."/>
            <person name="Elewa A."/>
            <person name="Iarovenko S."/>
            <person name="Subramanian E."/>
            <person name="Araus A.J."/>
            <person name="Petzold A."/>
            <person name="Susuki M."/>
            <person name="Suzuki K.-i.T."/>
            <person name="Hayashi T."/>
            <person name="Toyoda A."/>
            <person name="Oliveira C."/>
            <person name="Osipova E."/>
            <person name="Leigh N.D."/>
            <person name="Simon A."/>
            <person name="Yun M.H."/>
        </authorList>
    </citation>
    <scope>NUCLEOTIDE SEQUENCE</scope>
    <source>
        <strain evidence="2">20211129_DDA</strain>
        <tissue evidence="2">Liver</tissue>
    </source>
</reference>
<accession>A0AAV7TGK7</accession>
<comment type="caution">
    <text evidence="2">The sequence shown here is derived from an EMBL/GenBank/DDBJ whole genome shotgun (WGS) entry which is preliminary data.</text>
</comment>
<dbReference type="EMBL" id="JANPWB010000006">
    <property type="protein sequence ID" value="KAJ1175699.1"/>
    <property type="molecule type" value="Genomic_DNA"/>
</dbReference>
<gene>
    <name evidence="2" type="ORF">NDU88_000986</name>
</gene>
<organism evidence="2 3">
    <name type="scientific">Pleurodeles waltl</name>
    <name type="common">Iberian ribbed newt</name>
    <dbReference type="NCBI Taxonomy" id="8319"/>
    <lineage>
        <taxon>Eukaryota</taxon>
        <taxon>Metazoa</taxon>
        <taxon>Chordata</taxon>
        <taxon>Craniata</taxon>
        <taxon>Vertebrata</taxon>
        <taxon>Euteleostomi</taxon>
        <taxon>Amphibia</taxon>
        <taxon>Batrachia</taxon>
        <taxon>Caudata</taxon>
        <taxon>Salamandroidea</taxon>
        <taxon>Salamandridae</taxon>
        <taxon>Pleurodelinae</taxon>
        <taxon>Pleurodeles</taxon>
    </lineage>
</organism>
<evidence type="ECO:0000313" key="3">
    <source>
        <dbReference type="Proteomes" id="UP001066276"/>
    </source>
</evidence>
<feature type="region of interest" description="Disordered" evidence="1">
    <location>
        <begin position="1"/>
        <end position="36"/>
    </location>
</feature>
<protein>
    <submittedName>
        <fullName evidence="2">Uncharacterized protein</fullName>
    </submittedName>
</protein>
<evidence type="ECO:0000313" key="2">
    <source>
        <dbReference type="EMBL" id="KAJ1175699.1"/>
    </source>
</evidence>
<keyword evidence="3" id="KW-1185">Reference proteome</keyword>
<proteinExistence type="predicted"/>
<dbReference type="Proteomes" id="UP001066276">
    <property type="component" value="Chromosome 3_2"/>
</dbReference>
<dbReference type="AlphaFoldDB" id="A0AAV7TGK7"/>
<sequence>MFKVPPQDYIPSGPQWTPPELDVEATQQRGERTNRKATERWRGRGKMCCDARAQCFAHSVFTLGTSIARQREFEARLRKDSLRRRRASDFLYRGRINKGTGRVLGMPAVLTEEMLVGHKELAVTVNTRAFQWPTKNPLHVMLVVKMRGDSDKMIRPGTKRRYSDMLEIVSTSSLT</sequence>
<name>A0AAV7TGK7_PLEWA</name>
<evidence type="ECO:0000256" key="1">
    <source>
        <dbReference type="SAM" id="MobiDB-lite"/>
    </source>
</evidence>